<keyword evidence="2" id="KW-1185">Reference proteome</keyword>
<name>A0ABD0VSU5_DENTH</name>
<accession>A0ABD0VSU5</accession>
<dbReference type="AlphaFoldDB" id="A0ABD0VSU5"/>
<comment type="caution">
    <text evidence="1">The sequence shown here is derived from an EMBL/GenBank/DDBJ whole genome shotgun (WGS) entry which is preliminary data.</text>
</comment>
<dbReference type="EMBL" id="JANQDX010000001">
    <property type="protein sequence ID" value="KAL0928180.1"/>
    <property type="molecule type" value="Genomic_DNA"/>
</dbReference>
<organism evidence="1 2">
    <name type="scientific">Dendrobium thyrsiflorum</name>
    <name type="common">Pinecone-like raceme dendrobium</name>
    <name type="synonym">Orchid</name>
    <dbReference type="NCBI Taxonomy" id="117978"/>
    <lineage>
        <taxon>Eukaryota</taxon>
        <taxon>Viridiplantae</taxon>
        <taxon>Streptophyta</taxon>
        <taxon>Embryophyta</taxon>
        <taxon>Tracheophyta</taxon>
        <taxon>Spermatophyta</taxon>
        <taxon>Magnoliopsida</taxon>
        <taxon>Liliopsida</taxon>
        <taxon>Asparagales</taxon>
        <taxon>Orchidaceae</taxon>
        <taxon>Epidendroideae</taxon>
        <taxon>Malaxideae</taxon>
        <taxon>Dendrobiinae</taxon>
        <taxon>Dendrobium</taxon>
    </lineage>
</organism>
<proteinExistence type="predicted"/>
<sequence length="169" mass="19004">MDFRRNLQGPPPRKPSLSLLSPRNLSLLPSNPNQAYLCALENPTILYNVYRIADRAFRWTRFLFGIGSPALRTLRSATTGFINSSAYCEEQISRPEKQIENFRVYFSSSSRGSLLLGICFLHRGSSIFSMSSARVSSPDGDPRFAASLVPSDDASRFREVIFLYILCIP</sequence>
<dbReference type="Proteomes" id="UP001552299">
    <property type="component" value="Unassembled WGS sequence"/>
</dbReference>
<reference evidence="1 2" key="1">
    <citation type="journal article" date="2024" name="Plant Biotechnol. J.">
        <title>Dendrobium thyrsiflorum genome and its molecular insights into genes involved in important horticultural traits.</title>
        <authorList>
            <person name="Chen B."/>
            <person name="Wang J.Y."/>
            <person name="Zheng P.J."/>
            <person name="Li K.L."/>
            <person name="Liang Y.M."/>
            <person name="Chen X.F."/>
            <person name="Zhang C."/>
            <person name="Zhao X."/>
            <person name="He X."/>
            <person name="Zhang G.Q."/>
            <person name="Liu Z.J."/>
            <person name="Xu Q."/>
        </authorList>
    </citation>
    <scope>NUCLEOTIDE SEQUENCE [LARGE SCALE GENOMIC DNA]</scope>
    <source>
        <strain evidence="1">GZMU011</strain>
    </source>
</reference>
<evidence type="ECO:0000313" key="2">
    <source>
        <dbReference type="Proteomes" id="UP001552299"/>
    </source>
</evidence>
<evidence type="ECO:0000313" key="1">
    <source>
        <dbReference type="EMBL" id="KAL0928180.1"/>
    </source>
</evidence>
<gene>
    <name evidence="1" type="ORF">M5K25_000049</name>
</gene>
<protein>
    <submittedName>
        <fullName evidence="1">Uncharacterized protein</fullName>
    </submittedName>
</protein>